<keyword evidence="3 5" id="KW-0663">Pyridoxal phosphate</keyword>
<dbReference type="GO" id="GO:0009089">
    <property type="term" value="P:lysine biosynthetic process via diaminopimelate"/>
    <property type="evidence" value="ECO:0007669"/>
    <property type="project" value="UniProtKB-UniRule"/>
</dbReference>
<evidence type="ECO:0000313" key="12">
    <source>
        <dbReference type="Proteomes" id="UP000264589"/>
    </source>
</evidence>
<dbReference type="InterPro" id="IPR002986">
    <property type="entry name" value="DAP_deCOOHase_LysA"/>
</dbReference>
<dbReference type="CDD" id="cd06828">
    <property type="entry name" value="PLPDE_III_DapDC"/>
    <property type="match status" value="1"/>
</dbReference>
<keyword evidence="5" id="KW-0028">Amino-acid biosynthesis</keyword>
<evidence type="ECO:0000256" key="8">
    <source>
        <dbReference type="RuleBase" id="RU003738"/>
    </source>
</evidence>
<organism evidence="11 12">
    <name type="scientific">Parvularcula marina</name>
    <dbReference type="NCBI Taxonomy" id="2292771"/>
    <lineage>
        <taxon>Bacteria</taxon>
        <taxon>Pseudomonadati</taxon>
        <taxon>Pseudomonadota</taxon>
        <taxon>Alphaproteobacteria</taxon>
        <taxon>Parvularculales</taxon>
        <taxon>Parvularculaceae</taxon>
        <taxon>Parvularcula</taxon>
    </lineage>
</organism>
<feature type="binding site" evidence="5">
    <location>
        <position position="373"/>
    </location>
    <ligand>
        <name>substrate</name>
    </ligand>
</feature>
<evidence type="ECO:0000256" key="1">
    <source>
        <dbReference type="ARBA" id="ARBA00001933"/>
    </source>
</evidence>
<dbReference type="PRINTS" id="PR01179">
    <property type="entry name" value="ODADCRBXLASE"/>
</dbReference>
<keyword evidence="4 5" id="KW-0456">Lyase</keyword>
<dbReference type="InterPro" id="IPR009006">
    <property type="entry name" value="Ala_racemase/Decarboxylase_C"/>
</dbReference>
<dbReference type="AlphaFoldDB" id="A0A371RIF8"/>
<feature type="binding site" evidence="5">
    <location>
        <position position="373"/>
    </location>
    <ligand>
        <name>pyridoxal 5'-phosphate</name>
        <dbReference type="ChEBI" id="CHEBI:597326"/>
    </ligand>
</feature>
<dbReference type="InParanoid" id="A0A371RIF8"/>
<feature type="modified residue" description="N6-(pyridoxal phosphate)lysine" evidence="5 7">
    <location>
        <position position="60"/>
    </location>
</feature>
<evidence type="ECO:0000256" key="7">
    <source>
        <dbReference type="PIRSR" id="PIRSR600183-50"/>
    </source>
</evidence>
<dbReference type="InterPro" id="IPR029066">
    <property type="entry name" value="PLP-binding_barrel"/>
</dbReference>
<evidence type="ECO:0000256" key="5">
    <source>
        <dbReference type="HAMAP-Rule" id="MF_02120"/>
    </source>
</evidence>
<dbReference type="Proteomes" id="UP000264589">
    <property type="component" value="Unassembled WGS sequence"/>
</dbReference>
<gene>
    <name evidence="5 11" type="primary">lysA</name>
    <name evidence="11" type="ORF">DX908_08205</name>
</gene>
<sequence>MDHFTYRDGVLHAEDVPLPLIADEVGTPFYVYAAATLRRHYRVFAEGFAGSGALVAFAVKALSNIAVLSLLGKEGAGADIVSGGELFRALKAGIPADRIVFSGVGKTRAEMKAALEAGILQFNVESEAELRQLAGVAEEMDVAAPLALRVNPDVDAGTDTRISTGRKNDKFGIPWDEAVRLYTEAAAHPSLAPRGIAMHIGSQITSLMPFEKAAGRGRDLVTALRGKGCEVASLDLGGGLGIPYRQDGEVPPLPSDYAAIIRRLTDDLGVQVIMEPGRLIAGNAGLFVTEVLLQKDQDGTQYVIVDGGMNDLMRPALYGSHHDVQEVAQSDAEPKSCHIAGPVCESTDVFLRDAALRDPKEGALLAFRGAGAYGATQSSQYNTRPLAPEVLVDGERFAIIRKRPSYEDMLSGEAVPSWL</sequence>
<dbReference type="NCBIfam" id="TIGR01048">
    <property type="entry name" value="lysA"/>
    <property type="match status" value="1"/>
</dbReference>
<reference evidence="11 12" key="1">
    <citation type="submission" date="2018-08" db="EMBL/GenBank/DDBJ databases">
        <title>Parvularcula sp. SM1705, isolated from surface water of the South Sea China.</title>
        <authorList>
            <person name="Sun L."/>
        </authorList>
    </citation>
    <scope>NUCLEOTIDE SEQUENCE [LARGE SCALE GENOMIC DNA]</scope>
    <source>
        <strain evidence="11 12">SM1705</strain>
    </source>
</reference>
<dbReference type="GO" id="GO:0008836">
    <property type="term" value="F:diaminopimelate decarboxylase activity"/>
    <property type="evidence" value="ECO:0007669"/>
    <property type="project" value="UniProtKB-UniRule"/>
</dbReference>
<comment type="function">
    <text evidence="5">Specifically catalyzes the decarboxylation of meso-diaminopimelate (meso-DAP) to L-lysine.</text>
</comment>
<dbReference type="EC" id="4.1.1.20" evidence="5 6"/>
<feature type="binding site" evidence="5">
    <location>
        <position position="345"/>
    </location>
    <ligand>
        <name>substrate</name>
    </ligand>
</feature>
<feature type="binding site" evidence="5">
    <location>
        <begin position="275"/>
        <end position="278"/>
    </location>
    <ligand>
        <name>pyridoxal 5'-phosphate</name>
        <dbReference type="ChEBI" id="CHEBI:597326"/>
    </ligand>
</feature>
<dbReference type="FunCoup" id="A0A371RIF8">
    <property type="interactions" value="431"/>
</dbReference>
<dbReference type="OrthoDB" id="9802241at2"/>
<dbReference type="GO" id="GO:0030170">
    <property type="term" value="F:pyridoxal phosphate binding"/>
    <property type="evidence" value="ECO:0007669"/>
    <property type="project" value="UniProtKB-UniRule"/>
</dbReference>
<dbReference type="Pfam" id="PF00278">
    <property type="entry name" value="Orn_DAP_Arg_deC"/>
    <property type="match status" value="1"/>
</dbReference>
<dbReference type="InterPro" id="IPR022644">
    <property type="entry name" value="De-COase2_N"/>
</dbReference>
<keyword evidence="12" id="KW-1185">Reference proteome</keyword>
<comment type="cofactor">
    <cofactor evidence="1 5 7 8">
        <name>pyridoxal 5'-phosphate</name>
        <dbReference type="ChEBI" id="CHEBI:597326"/>
    </cofactor>
</comment>
<feature type="binding site" evidence="5">
    <location>
        <position position="278"/>
    </location>
    <ligand>
        <name>substrate</name>
    </ligand>
</feature>
<name>A0A371RIF8_9PROT</name>
<evidence type="ECO:0000259" key="9">
    <source>
        <dbReference type="Pfam" id="PF00278"/>
    </source>
</evidence>
<evidence type="ECO:0000259" key="10">
    <source>
        <dbReference type="Pfam" id="PF02784"/>
    </source>
</evidence>
<dbReference type="Gene3D" id="2.40.37.10">
    <property type="entry name" value="Lyase, Ornithine Decarboxylase, Chain A, domain 1"/>
    <property type="match status" value="1"/>
</dbReference>
<dbReference type="Pfam" id="PF02784">
    <property type="entry name" value="Orn_Arg_deC_N"/>
    <property type="match status" value="1"/>
</dbReference>
<dbReference type="InterPro" id="IPR022643">
    <property type="entry name" value="De-COase2_C"/>
</dbReference>
<keyword evidence="5 8" id="KW-0457">Lysine biosynthesis</keyword>
<dbReference type="HAMAP" id="MF_02120">
    <property type="entry name" value="LysA"/>
    <property type="match status" value="1"/>
</dbReference>
<dbReference type="PANTHER" id="PTHR43727:SF2">
    <property type="entry name" value="GROUP IV DECARBOXYLASE"/>
    <property type="match status" value="1"/>
</dbReference>
<dbReference type="InterPro" id="IPR000183">
    <property type="entry name" value="Orn/DAP/Arg_de-COase"/>
</dbReference>
<dbReference type="PROSITE" id="PS00878">
    <property type="entry name" value="ODR_DC_2_1"/>
    <property type="match status" value="1"/>
</dbReference>
<feature type="binding site" evidence="5">
    <location>
        <position position="318"/>
    </location>
    <ligand>
        <name>substrate</name>
    </ligand>
</feature>
<dbReference type="InterPro" id="IPR022653">
    <property type="entry name" value="De-COase2_pyr-phos_BS"/>
</dbReference>
<dbReference type="EMBL" id="QUQO01000001">
    <property type="protein sequence ID" value="RFB05239.1"/>
    <property type="molecule type" value="Genomic_DNA"/>
</dbReference>
<dbReference type="SUPFAM" id="SSF50621">
    <property type="entry name" value="Alanine racemase C-terminal domain-like"/>
    <property type="match status" value="1"/>
</dbReference>
<evidence type="ECO:0000256" key="4">
    <source>
        <dbReference type="ARBA" id="ARBA00023239"/>
    </source>
</evidence>
<dbReference type="SUPFAM" id="SSF51419">
    <property type="entry name" value="PLP-binding barrel"/>
    <property type="match status" value="1"/>
</dbReference>
<dbReference type="FunFam" id="3.20.20.10:FF:000003">
    <property type="entry name" value="Diaminopimelate decarboxylase"/>
    <property type="match status" value="1"/>
</dbReference>
<evidence type="ECO:0000256" key="3">
    <source>
        <dbReference type="ARBA" id="ARBA00022898"/>
    </source>
</evidence>
<comment type="pathway">
    <text evidence="5 8">Amino-acid biosynthesis; L-lysine biosynthesis via DAP pathway; L-lysine from DL-2,6-diaminopimelate: step 1/1.</text>
</comment>
<dbReference type="UniPathway" id="UPA00034">
    <property type="reaction ID" value="UER00027"/>
</dbReference>
<feature type="domain" description="Orn/DAP/Arg decarboxylase 2 C-terminal" evidence="9">
    <location>
        <begin position="29"/>
        <end position="371"/>
    </location>
</feature>
<proteinExistence type="inferred from homology"/>
<dbReference type="RefSeq" id="WP_116391871.1">
    <property type="nucleotide sequence ID" value="NZ_QUQO01000001.1"/>
</dbReference>
<comment type="similarity">
    <text evidence="5">Belongs to the Orn/Lys/Arg decarboxylase class-II family. LysA subfamily.</text>
</comment>
<evidence type="ECO:0000313" key="11">
    <source>
        <dbReference type="EMBL" id="RFB05239.1"/>
    </source>
</evidence>
<comment type="subunit">
    <text evidence="5">Homodimer.</text>
</comment>
<comment type="catalytic activity">
    <reaction evidence="5 8">
        <text>meso-2,6-diaminopimelate + H(+) = L-lysine + CO2</text>
        <dbReference type="Rhea" id="RHEA:15101"/>
        <dbReference type="ChEBI" id="CHEBI:15378"/>
        <dbReference type="ChEBI" id="CHEBI:16526"/>
        <dbReference type="ChEBI" id="CHEBI:32551"/>
        <dbReference type="ChEBI" id="CHEBI:57791"/>
        <dbReference type="EC" id="4.1.1.20"/>
    </reaction>
</comment>
<dbReference type="Gene3D" id="3.20.20.10">
    <property type="entry name" value="Alanine racemase"/>
    <property type="match status" value="1"/>
</dbReference>
<feature type="binding site" evidence="5">
    <location>
        <position position="314"/>
    </location>
    <ligand>
        <name>substrate</name>
    </ligand>
</feature>
<dbReference type="PANTHER" id="PTHR43727">
    <property type="entry name" value="DIAMINOPIMELATE DECARBOXYLASE"/>
    <property type="match status" value="1"/>
</dbReference>
<feature type="binding site" evidence="5">
    <location>
        <position position="239"/>
    </location>
    <ligand>
        <name>pyridoxal 5'-phosphate</name>
        <dbReference type="ChEBI" id="CHEBI:597326"/>
    </ligand>
</feature>
<accession>A0A371RIF8</accession>
<comment type="caution">
    <text evidence="11">The sequence shown here is derived from an EMBL/GenBank/DDBJ whole genome shotgun (WGS) entry which is preliminary data.</text>
</comment>
<feature type="active site" description="Proton donor" evidence="7">
    <location>
        <position position="344"/>
    </location>
</feature>
<dbReference type="PRINTS" id="PR01181">
    <property type="entry name" value="DAPDCRBXLASE"/>
</dbReference>
<evidence type="ECO:0000256" key="6">
    <source>
        <dbReference type="NCBIfam" id="TIGR01048"/>
    </source>
</evidence>
<keyword evidence="2 5" id="KW-0210">Decarboxylase</keyword>
<evidence type="ECO:0000256" key="2">
    <source>
        <dbReference type="ARBA" id="ARBA00022793"/>
    </source>
</evidence>
<feature type="domain" description="Orn/DAP/Arg decarboxylase 2 N-terminal" evidence="10">
    <location>
        <begin position="36"/>
        <end position="281"/>
    </location>
</feature>
<protein>
    <recommendedName>
        <fullName evidence="5 6">Diaminopimelate decarboxylase</fullName>
        <shortName evidence="5">DAP decarboxylase</shortName>
        <shortName evidence="5">DAPDC</shortName>
        <ecNumber evidence="5 6">4.1.1.20</ecNumber>
    </recommendedName>
</protein>